<dbReference type="Proteomes" id="UP001596398">
    <property type="component" value="Unassembled WGS sequence"/>
</dbReference>
<comment type="caution">
    <text evidence="4">The sequence shown here is derived from an EMBL/GenBank/DDBJ whole genome shotgun (WGS) entry which is preliminary data.</text>
</comment>
<keyword evidence="1" id="KW-0175">Coiled coil</keyword>
<dbReference type="EMBL" id="JBHTAP010000001">
    <property type="protein sequence ID" value="MFC7234256.1"/>
    <property type="molecule type" value="Genomic_DNA"/>
</dbReference>
<sequence length="730" mass="78104">MTDERAELSRRGLLAGGGVAALAGAGVIGATFLDGGGDDGPVAAEAGEYDERALAERFAPDLHFGRYEKWFPTDPRSYVRDRDGERVVDGFAALNGYSGDYLDAGDPPAPTVFYNVVEVTPALVAVQYWMYYAFDQFTVNFHWHDWELLQVFVDVGVERGGTPESASGGTASDPEPVLLSASSHSRKVPNNEFLDPGDGDTVAVLSEVGSHSSATTVNEEETTFQRTALADLTADVTNAAVSVADAVEALPLAYGLPRDEGGRLPFVMPELDGVPLYDHPDVSVPREAFVDESVTVRDLADLARPPGDLPTREHGTTFTFGESGTESEAAYALAEVADLTDIDRFVGPQLSFEFAIPGFVEDRFASHITTAGTPWDQPRFTDPVSDVTDGAHRAALADRYGLDIQRGLGARVFGAVEELAAGAEGTLRGADGSDDAVRSRATVSFAGATGEAVCLLESEDPAAVPTANGVVGFVGVEEREHRLTTNAAGYAPRSERFTVEGDTRAGVEGRLPVVRREEATRVRVSPDTDLARVRATDDFAGAVFDARPPVDGDFALYLHREGRYSLEVEDEDGNLGAYRVEPEGDEEVSIESAGTGPASLAAYLVDYLAESARLAREFEAEEDTGRESVAAKVDAALRDAERAAEAARADEDDRAREELRALRDRLARVRAFLREEDRFSEGVTDLLLDRVATADTTAERALAALDGGETATPMPTETATPMDDGDDSDD</sequence>
<protein>
    <submittedName>
        <fullName evidence="4">Uncharacterized protein</fullName>
    </submittedName>
</protein>
<feature type="coiled-coil region" evidence="1">
    <location>
        <begin position="630"/>
        <end position="676"/>
    </location>
</feature>
<keyword evidence="5" id="KW-1185">Reference proteome</keyword>
<dbReference type="GeneID" id="79265922"/>
<evidence type="ECO:0000256" key="2">
    <source>
        <dbReference type="SAM" id="MobiDB-lite"/>
    </source>
</evidence>
<feature type="region of interest" description="Disordered" evidence="2">
    <location>
        <begin position="162"/>
        <end position="200"/>
    </location>
</feature>
<evidence type="ECO:0000313" key="5">
    <source>
        <dbReference type="Proteomes" id="UP001596398"/>
    </source>
</evidence>
<evidence type="ECO:0000256" key="1">
    <source>
        <dbReference type="SAM" id="Coils"/>
    </source>
</evidence>
<feature type="compositionally biased region" description="Low complexity" evidence="2">
    <location>
        <begin position="709"/>
        <end position="722"/>
    </location>
</feature>
<organism evidence="4 5">
    <name type="scientific">Halosegnis marinus</name>
    <dbReference type="NCBI Taxonomy" id="3034023"/>
    <lineage>
        <taxon>Archaea</taxon>
        <taxon>Methanobacteriati</taxon>
        <taxon>Methanobacteriota</taxon>
        <taxon>Stenosarchaea group</taxon>
        <taxon>Halobacteria</taxon>
        <taxon>Halobacteriales</taxon>
        <taxon>Natronomonadaceae</taxon>
        <taxon>Halosegnis</taxon>
    </lineage>
</organism>
<accession>A0ABD5ZL29</accession>
<feature type="region of interest" description="Disordered" evidence="2">
    <location>
        <begin position="302"/>
        <end position="321"/>
    </location>
</feature>
<feature type="region of interest" description="Disordered" evidence="2">
    <location>
        <begin position="703"/>
        <end position="730"/>
    </location>
</feature>
<reference evidence="4 5" key="1">
    <citation type="journal article" date="2019" name="Int. J. Syst. Evol. Microbiol.">
        <title>The Global Catalogue of Microorganisms (GCM) 10K type strain sequencing project: providing services to taxonomists for standard genome sequencing and annotation.</title>
        <authorList>
            <consortium name="The Broad Institute Genomics Platform"/>
            <consortium name="The Broad Institute Genome Sequencing Center for Infectious Disease"/>
            <person name="Wu L."/>
            <person name="Ma J."/>
        </authorList>
    </citation>
    <scope>NUCLEOTIDE SEQUENCE [LARGE SCALE GENOMIC DNA]</scope>
    <source>
        <strain evidence="4 5">DT85</strain>
    </source>
</reference>
<dbReference type="InterPro" id="IPR006311">
    <property type="entry name" value="TAT_signal"/>
</dbReference>
<dbReference type="RefSeq" id="WP_276235259.1">
    <property type="nucleotide sequence ID" value="NZ_CP119802.1"/>
</dbReference>
<evidence type="ECO:0000256" key="3">
    <source>
        <dbReference type="SAM" id="Phobius"/>
    </source>
</evidence>
<keyword evidence="3" id="KW-0472">Membrane</keyword>
<evidence type="ECO:0000313" key="4">
    <source>
        <dbReference type="EMBL" id="MFC7234256.1"/>
    </source>
</evidence>
<keyword evidence="3" id="KW-0812">Transmembrane</keyword>
<proteinExistence type="predicted"/>
<gene>
    <name evidence="4" type="ORF">ACFQJ4_02885</name>
</gene>
<dbReference type="AlphaFoldDB" id="A0ABD5ZL29"/>
<name>A0ABD5ZL29_9EURY</name>
<feature type="transmembrane region" description="Helical" evidence="3">
    <location>
        <begin position="12"/>
        <end position="33"/>
    </location>
</feature>
<keyword evidence="3" id="KW-1133">Transmembrane helix</keyword>
<dbReference type="PROSITE" id="PS51318">
    <property type="entry name" value="TAT"/>
    <property type="match status" value="1"/>
</dbReference>